<dbReference type="Proteomes" id="UP001469553">
    <property type="component" value="Unassembled WGS sequence"/>
</dbReference>
<organism evidence="1 2">
    <name type="scientific">Ameca splendens</name>
    <dbReference type="NCBI Taxonomy" id="208324"/>
    <lineage>
        <taxon>Eukaryota</taxon>
        <taxon>Metazoa</taxon>
        <taxon>Chordata</taxon>
        <taxon>Craniata</taxon>
        <taxon>Vertebrata</taxon>
        <taxon>Euteleostomi</taxon>
        <taxon>Actinopterygii</taxon>
        <taxon>Neopterygii</taxon>
        <taxon>Teleostei</taxon>
        <taxon>Neoteleostei</taxon>
        <taxon>Acanthomorphata</taxon>
        <taxon>Ovalentaria</taxon>
        <taxon>Atherinomorphae</taxon>
        <taxon>Cyprinodontiformes</taxon>
        <taxon>Goodeidae</taxon>
        <taxon>Ameca</taxon>
    </lineage>
</organism>
<name>A0ABV0Z7N4_9TELE</name>
<proteinExistence type="predicted"/>
<sequence length="122" mass="13458">MSVTRSVTNRMQLRLVRKWLGSGGLCGCLLSQASALALQPCFCFHSRRCLRILHPGMVIHGDPGLLAMSVLIACVNEFNPNMPFKTNSLFKEILPAVDVCGSTDFNQKQRTYKQTKAVTGKS</sequence>
<dbReference type="EMBL" id="JAHRIP010056454">
    <property type="protein sequence ID" value="MEQ2301897.1"/>
    <property type="molecule type" value="Genomic_DNA"/>
</dbReference>
<keyword evidence="2" id="KW-1185">Reference proteome</keyword>
<accession>A0ABV0Z7N4</accession>
<comment type="caution">
    <text evidence="1">The sequence shown here is derived from an EMBL/GenBank/DDBJ whole genome shotgun (WGS) entry which is preliminary data.</text>
</comment>
<gene>
    <name evidence="1" type="ORF">AMECASPLE_000859</name>
</gene>
<protein>
    <submittedName>
        <fullName evidence="1">Uncharacterized protein</fullName>
    </submittedName>
</protein>
<evidence type="ECO:0000313" key="2">
    <source>
        <dbReference type="Proteomes" id="UP001469553"/>
    </source>
</evidence>
<evidence type="ECO:0000313" key="1">
    <source>
        <dbReference type="EMBL" id="MEQ2301897.1"/>
    </source>
</evidence>
<reference evidence="1 2" key="1">
    <citation type="submission" date="2021-06" db="EMBL/GenBank/DDBJ databases">
        <authorList>
            <person name="Palmer J.M."/>
        </authorList>
    </citation>
    <scope>NUCLEOTIDE SEQUENCE [LARGE SCALE GENOMIC DNA]</scope>
    <source>
        <strain evidence="1 2">AS_MEX2019</strain>
        <tissue evidence="1">Muscle</tissue>
    </source>
</reference>